<proteinExistence type="predicted"/>
<evidence type="ECO:0000313" key="2">
    <source>
        <dbReference type="Proteomes" id="UP001195769"/>
    </source>
</evidence>
<dbReference type="EMBL" id="JABBWK010000050">
    <property type="protein sequence ID" value="KAG1896971.1"/>
    <property type="molecule type" value="Genomic_DNA"/>
</dbReference>
<dbReference type="Proteomes" id="UP001195769">
    <property type="component" value="Unassembled WGS sequence"/>
</dbReference>
<dbReference type="RefSeq" id="XP_041222547.1">
    <property type="nucleotide sequence ID" value="XM_041377280.1"/>
</dbReference>
<protein>
    <submittedName>
        <fullName evidence="1">Uncharacterized protein</fullName>
    </submittedName>
</protein>
<name>A0AAD4E0H8_9AGAM</name>
<gene>
    <name evidence="1" type="ORF">F5891DRAFT_982986</name>
</gene>
<reference evidence="1" key="1">
    <citation type="journal article" date="2020" name="New Phytol.">
        <title>Comparative genomics reveals dynamic genome evolution in host specialist ectomycorrhizal fungi.</title>
        <authorList>
            <person name="Lofgren L.A."/>
            <person name="Nguyen N.H."/>
            <person name="Vilgalys R."/>
            <person name="Ruytinx J."/>
            <person name="Liao H.L."/>
            <person name="Branco S."/>
            <person name="Kuo A."/>
            <person name="LaButti K."/>
            <person name="Lipzen A."/>
            <person name="Andreopoulos W."/>
            <person name="Pangilinan J."/>
            <person name="Riley R."/>
            <person name="Hundley H."/>
            <person name="Na H."/>
            <person name="Barry K."/>
            <person name="Grigoriev I.V."/>
            <person name="Stajich J.E."/>
            <person name="Kennedy P.G."/>
        </authorList>
    </citation>
    <scope>NUCLEOTIDE SEQUENCE</scope>
    <source>
        <strain evidence="1">FC203</strain>
    </source>
</reference>
<sequence>MAATATTQNKTHHHQSRTCWYRARPRIYVKTTLHLRAAVMFRGGLDAPGSKSCWTLELAWTRRYFGIEYSVIDGRIAQCHARKVADYVPICKYDAESKIGLLGLITEWEGVSGTEFEGNCSGIMALKLELVQEVVRCFKTQAWGRRKVSTGTQTWTALAYGAIVLYDENQHAIVKRDEK</sequence>
<evidence type="ECO:0000313" key="1">
    <source>
        <dbReference type="EMBL" id="KAG1896971.1"/>
    </source>
</evidence>
<keyword evidence="2" id="KW-1185">Reference proteome</keyword>
<organism evidence="1 2">
    <name type="scientific">Suillus fuscotomentosus</name>
    <dbReference type="NCBI Taxonomy" id="1912939"/>
    <lineage>
        <taxon>Eukaryota</taxon>
        <taxon>Fungi</taxon>
        <taxon>Dikarya</taxon>
        <taxon>Basidiomycota</taxon>
        <taxon>Agaricomycotina</taxon>
        <taxon>Agaricomycetes</taxon>
        <taxon>Agaricomycetidae</taxon>
        <taxon>Boletales</taxon>
        <taxon>Suillineae</taxon>
        <taxon>Suillaceae</taxon>
        <taxon>Suillus</taxon>
    </lineage>
</organism>
<dbReference type="AlphaFoldDB" id="A0AAD4E0H8"/>
<accession>A0AAD4E0H8</accession>
<dbReference type="GeneID" id="64671578"/>
<comment type="caution">
    <text evidence="1">The sequence shown here is derived from an EMBL/GenBank/DDBJ whole genome shotgun (WGS) entry which is preliminary data.</text>
</comment>